<dbReference type="InterPro" id="IPR001867">
    <property type="entry name" value="OmpR/PhoB-type_DNA-bd"/>
</dbReference>
<evidence type="ECO:0000256" key="1">
    <source>
        <dbReference type="ARBA" id="ARBA00023125"/>
    </source>
</evidence>
<name>A0ABN2CDX2_9ACTN</name>
<organism evidence="6 7">
    <name type="scientific">Kribbella sancticallisti</name>
    <dbReference type="NCBI Taxonomy" id="460087"/>
    <lineage>
        <taxon>Bacteria</taxon>
        <taxon>Bacillati</taxon>
        <taxon>Actinomycetota</taxon>
        <taxon>Actinomycetes</taxon>
        <taxon>Propionibacteriales</taxon>
        <taxon>Kribbellaceae</taxon>
        <taxon>Kribbella</taxon>
    </lineage>
</organism>
<feature type="modified residue" description="4-aspartylphosphate" evidence="2">
    <location>
        <position position="64"/>
    </location>
</feature>
<dbReference type="Gene3D" id="3.40.50.2300">
    <property type="match status" value="1"/>
</dbReference>
<dbReference type="PROSITE" id="PS51755">
    <property type="entry name" value="OMPR_PHOB"/>
    <property type="match status" value="1"/>
</dbReference>
<gene>
    <name evidence="6" type="ORF">GCM10009789_08190</name>
</gene>
<evidence type="ECO:0000259" key="4">
    <source>
        <dbReference type="PROSITE" id="PS50110"/>
    </source>
</evidence>
<evidence type="ECO:0000256" key="2">
    <source>
        <dbReference type="PROSITE-ProRule" id="PRU00169"/>
    </source>
</evidence>
<keyword evidence="2" id="KW-0597">Phosphoprotein</keyword>
<evidence type="ECO:0000259" key="5">
    <source>
        <dbReference type="PROSITE" id="PS51755"/>
    </source>
</evidence>
<dbReference type="EMBL" id="BAAAOS010000007">
    <property type="protein sequence ID" value="GAA1557213.1"/>
    <property type="molecule type" value="Genomic_DNA"/>
</dbReference>
<evidence type="ECO:0000313" key="6">
    <source>
        <dbReference type="EMBL" id="GAA1557213.1"/>
    </source>
</evidence>
<dbReference type="Gene3D" id="6.10.250.690">
    <property type="match status" value="1"/>
</dbReference>
<feature type="domain" description="OmpR/PhoB-type" evidence="5">
    <location>
        <begin position="143"/>
        <end position="241"/>
    </location>
</feature>
<dbReference type="PROSITE" id="PS50110">
    <property type="entry name" value="RESPONSE_REGULATORY"/>
    <property type="match status" value="1"/>
</dbReference>
<dbReference type="SMART" id="SM00448">
    <property type="entry name" value="REC"/>
    <property type="match status" value="1"/>
</dbReference>
<dbReference type="PANTHER" id="PTHR48111:SF36">
    <property type="entry name" value="TRANSCRIPTIONAL REGULATORY PROTEIN CUTR"/>
    <property type="match status" value="1"/>
</dbReference>
<evidence type="ECO:0000256" key="3">
    <source>
        <dbReference type="PROSITE-ProRule" id="PRU01091"/>
    </source>
</evidence>
<dbReference type="Pfam" id="PF00072">
    <property type="entry name" value="Response_reg"/>
    <property type="match status" value="1"/>
</dbReference>
<dbReference type="InterPro" id="IPR011006">
    <property type="entry name" value="CheY-like_superfamily"/>
</dbReference>
<dbReference type="CDD" id="cd00383">
    <property type="entry name" value="trans_reg_C"/>
    <property type="match status" value="1"/>
</dbReference>
<reference evidence="6 7" key="1">
    <citation type="journal article" date="2019" name="Int. J. Syst. Evol. Microbiol.">
        <title>The Global Catalogue of Microorganisms (GCM) 10K type strain sequencing project: providing services to taxonomists for standard genome sequencing and annotation.</title>
        <authorList>
            <consortium name="The Broad Institute Genomics Platform"/>
            <consortium name="The Broad Institute Genome Sequencing Center for Infectious Disease"/>
            <person name="Wu L."/>
            <person name="Ma J."/>
        </authorList>
    </citation>
    <scope>NUCLEOTIDE SEQUENCE [LARGE SCALE GENOMIC DNA]</scope>
    <source>
        <strain evidence="6 7">JCM 14969</strain>
    </source>
</reference>
<dbReference type="SUPFAM" id="SSF52172">
    <property type="entry name" value="CheY-like"/>
    <property type="match status" value="1"/>
</dbReference>
<dbReference type="Gene3D" id="1.10.10.10">
    <property type="entry name" value="Winged helix-like DNA-binding domain superfamily/Winged helix DNA-binding domain"/>
    <property type="match status" value="1"/>
</dbReference>
<keyword evidence="7" id="KW-1185">Reference proteome</keyword>
<proteinExistence type="predicted"/>
<sequence length="243" mass="26577">MAGTCSRRGYLGLVRLLVVEDEEGLVSALRSGLGRAGYAVDTAENGAVAMEKLASTAYDLAILDITLPDTSGLDLCRAVRRGEIEVASGRELRVLMLTARASLADRVRGLDEGADDYLTKPFALVELLARIRALLRRDVTNGTTQLHVGDLVLDSARHLATRAGRELPLTLKEFGVLRYLMSRPGHVVSAEELLEHVWDENADPFTQSVRVTVGTLRRKLTLDGEEPLLETVIGRGYRLRGET</sequence>
<dbReference type="CDD" id="cd17624">
    <property type="entry name" value="REC_OmpR_PmrA-like"/>
    <property type="match status" value="1"/>
</dbReference>
<keyword evidence="1 3" id="KW-0238">DNA-binding</keyword>
<dbReference type="InterPro" id="IPR036388">
    <property type="entry name" value="WH-like_DNA-bd_sf"/>
</dbReference>
<dbReference type="InterPro" id="IPR001789">
    <property type="entry name" value="Sig_transdc_resp-reg_receiver"/>
</dbReference>
<protein>
    <submittedName>
        <fullName evidence="6">Response regulator transcription factor</fullName>
    </submittedName>
</protein>
<dbReference type="SMART" id="SM00862">
    <property type="entry name" value="Trans_reg_C"/>
    <property type="match status" value="1"/>
</dbReference>
<dbReference type="InterPro" id="IPR039420">
    <property type="entry name" value="WalR-like"/>
</dbReference>
<evidence type="ECO:0000313" key="7">
    <source>
        <dbReference type="Proteomes" id="UP001500393"/>
    </source>
</evidence>
<dbReference type="Proteomes" id="UP001500393">
    <property type="component" value="Unassembled WGS sequence"/>
</dbReference>
<comment type="caution">
    <text evidence="6">The sequence shown here is derived from an EMBL/GenBank/DDBJ whole genome shotgun (WGS) entry which is preliminary data.</text>
</comment>
<feature type="domain" description="Response regulatory" evidence="4">
    <location>
        <begin position="15"/>
        <end position="135"/>
    </location>
</feature>
<dbReference type="Pfam" id="PF00486">
    <property type="entry name" value="Trans_reg_C"/>
    <property type="match status" value="1"/>
</dbReference>
<accession>A0ABN2CDX2</accession>
<feature type="DNA-binding region" description="OmpR/PhoB-type" evidence="3">
    <location>
        <begin position="143"/>
        <end position="241"/>
    </location>
</feature>
<dbReference type="PANTHER" id="PTHR48111">
    <property type="entry name" value="REGULATOR OF RPOS"/>
    <property type="match status" value="1"/>
</dbReference>